<dbReference type="EMBL" id="JBEAFC010000003">
    <property type="protein sequence ID" value="KAL1564639.1"/>
    <property type="molecule type" value="Genomic_DNA"/>
</dbReference>
<dbReference type="InterPro" id="IPR045249">
    <property type="entry name" value="HARBI1-like"/>
</dbReference>
<evidence type="ECO:0000313" key="1">
    <source>
        <dbReference type="EMBL" id="KAL1564639.1"/>
    </source>
</evidence>
<comment type="caution">
    <text evidence="1">The sequence shown here is derived from an EMBL/GenBank/DDBJ whole genome shotgun (WGS) entry which is preliminary data.</text>
</comment>
<organism evidence="1 2">
    <name type="scientific">Salvia divinorum</name>
    <name type="common">Maria pastora</name>
    <name type="synonym">Diviner's sage</name>
    <dbReference type="NCBI Taxonomy" id="28513"/>
    <lineage>
        <taxon>Eukaryota</taxon>
        <taxon>Viridiplantae</taxon>
        <taxon>Streptophyta</taxon>
        <taxon>Embryophyta</taxon>
        <taxon>Tracheophyta</taxon>
        <taxon>Spermatophyta</taxon>
        <taxon>Magnoliopsida</taxon>
        <taxon>eudicotyledons</taxon>
        <taxon>Gunneridae</taxon>
        <taxon>Pentapetalae</taxon>
        <taxon>asterids</taxon>
        <taxon>lamiids</taxon>
        <taxon>Lamiales</taxon>
        <taxon>Lamiaceae</taxon>
        <taxon>Nepetoideae</taxon>
        <taxon>Mentheae</taxon>
        <taxon>Salviinae</taxon>
        <taxon>Salvia</taxon>
        <taxon>Salvia subgen. Calosphace</taxon>
    </lineage>
</organism>
<reference evidence="1 2" key="1">
    <citation type="submission" date="2024-06" db="EMBL/GenBank/DDBJ databases">
        <title>A chromosome level genome sequence of Diviner's sage (Salvia divinorum).</title>
        <authorList>
            <person name="Ford S.A."/>
            <person name="Ro D.-K."/>
            <person name="Ness R.W."/>
            <person name="Phillips M.A."/>
        </authorList>
    </citation>
    <scope>NUCLEOTIDE SEQUENCE [LARGE SCALE GENOMIC DNA]</scope>
    <source>
        <strain evidence="1">SAF-2024a</strain>
        <tissue evidence="1">Leaf</tissue>
    </source>
</reference>
<name>A0ABD1IAB8_SALDI</name>
<dbReference type="PANTHER" id="PTHR22930:SF281">
    <property type="entry name" value="NUCLEASE"/>
    <property type="match status" value="1"/>
</dbReference>
<evidence type="ECO:0000313" key="2">
    <source>
        <dbReference type="Proteomes" id="UP001567538"/>
    </source>
</evidence>
<evidence type="ECO:0008006" key="3">
    <source>
        <dbReference type="Google" id="ProtNLM"/>
    </source>
</evidence>
<accession>A0ABD1IAB8</accession>
<dbReference type="PANTHER" id="PTHR22930">
    <property type="match status" value="1"/>
</dbReference>
<sequence length="103" mass="11553">MKVDENCTDLRWKWFEGCLGALDGTYINVRVPASDAPRYRNRKGSSAGDSRILRDALSRPLGLKVPRGQYYLCDNGYANSEGFITPYKGVSLIFVTIPHRIAL</sequence>
<gene>
    <name evidence="1" type="ORF">AAHA92_06955</name>
</gene>
<dbReference type="AlphaFoldDB" id="A0ABD1IAB8"/>
<protein>
    <recommendedName>
        <fullName evidence="3">DDE Tnp4 domain-containing protein</fullName>
    </recommendedName>
</protein>
<dbReference type="Proteomes" id="UP001567538">
    <property type="component" value="Unassembled WGS sequence"/>
</dbReference>
<keyword evidence="2" id="KW-1185">Reference proteome</keyword>
<proteinExistence type="predicted"/>